<organism evidence="2 3">
    <name type="scientific">Caproicibacter fermentans</name>
    <dbReference type="NCBI Taxonomy" id="2576756"/>
    <lineage>
        <taxon>Bacteria</taxon>
        <taxon>Bacillati</taxon>
        <taxon>Bacillota</taxon>
        <taxon>Clostridia</taxon>
        <taxon>Eubacteriales</taxon>
        <taxon>Acutalibacteraceae</taxon>
        <taxon>Caproicibacter</taxon>
    </lineage>
</organism>
<dbReference type="OrthoDB" id="1862634at2"/>
<proteinExistence type="predicted"/>
<name>A0A6N8HZE6_9FIRM</name>
<dbReference type="RefSeq" id="WP_156990418.1">
    <property type="nucleotide sequence ID" value="NZ_VWXL01000052.1"/>
</dbReference>
<comment type="caution">
    <text evidence="2">The sequence shown here is derived from an EMBL/GenBank/DDBJ whole genome shotgun (WGS) entry which is preliminary data.</text>
</comment>
<gene>
    <name evidence="2" type="ORF">CAFE_17810</name>
</gene>
<evidence type="ECO:0000256" key="1">
    <source>
        <dbReference type="SAM" id="MobiDB-lite"/>
    </source>
</evidence>
<keyword evidence="3" id="KW-1185">Reference proteome</keyword>
<protein>
    <recommendedName>
        <fullName evidence="4">Phage tail assembly protein</fullName>
    </recommendedName>
</protein>
<dbReference type="AlphaFoldDB" id="A0A6N8HZE6"/>
<accession>A0A6N8HZE6</accession>
<evidence type="ECO:0000313" key="2">
    <source>
        <dbReference type="EMBL" id="MVB11079.1"/>
    </source>
</evidence>
<dbReference type="Proteomes" id="UP000469440">
    <property type="component" value="Unassembled WGS sequence"/>
</dbReference>
<reference evidence="2 3" key="1">
    <citation type="submission" date="2019-09" db="EMBL/GenBank/DDBJ databases">
        <title>Genome sequence of Clostridium sp. EA1.</title>
        <authorList>
            <person name="Poehlein A."/>
            <person name="Bengelsdorf F.R."/>
            <person name="Daniel R."/>
        </authorList>
    </citation>
    <scope>NUCLEOTIDE SEQUENCE [LARGE SCALE GENOMIC DNA]</scope>
    <source>
        <strain evidence="2 3">EA1</strain>
    </source>
</reference>
<evidence type="ECO:0000313" key="3">
    <source>
        <dbReference type="Proteomes" id="UP000469440"/>
    </source>
</evidence>
<feature type="region of interest" description="Disordered" evidence="1">
    <location>
        <begin position="1"/>
        <end position="20"/>
    </location>
</feature>
<evidence type="ECO:0008006" key="4">
    <source>
        <dbReference type="Google" id="ProtNLM"/>
    </source>
</evidence>
<dbReference type="EMBL" id="VWXL01000052">
    <property type="protein sequence ID" value="MVB11079.1"/>
    <property type="molecule type" value="Genomic_DNA"/>
</dbReference>
<sequence length="157" mass="17162">MKKTDGPEEMNEIAGMGDLGDERTVIPMGELGAEAQPPEELQDSEHGLVLKHPIKIGGEVVRALEFDLDGLTAADLHYASKYLKNLGIPVSVPALDYEYQLTLFVRAVKKKMGNVEYSDLMRLSASDASRATGLVRDFLLDKDPGLRDLGSEESSRS</sequence>